<keyword evidence="3" id="KW-1185">Reference proteome</keyword>
<name>A0A0T6LL74_WENVI</name>
<dbReference type="OrthoDB" id="3402668at2"/>
<proteinExistence type="predicted"/>
<evidence type="ECO:0000313" key="2">
    <source>
        <dbReference type="EMBL" id="KRV46871.1"/>
    </source>
</evidence>
<evidence type="ECO:0000313" key="3">
    <source>
        <dbReference type="Proteomes" id="UP000050867"/>
    </source>
</evidence>
<gene>
    <name evidence="2" type="ORF">AQ490_08810</name>
</gene>
<comment type="caution">
    <text evidence="2">The sequence shown here is derived from an EMBL/GenBank/DDBJ whole genome shotgun (WGS) entry which is preliminary data.</text>
</comment>
<dbReference type="AlphaFoldDB" id="A0A0T6LL74"/>
<sequence>MTEVQWQKSSYCAQGNSCVELARPSDGTVLLRESAEPGTVIATSPARVGALVRAVKAGEVRV</sequence>
<protein>
    <recommendedName>
        <fullName evidence="1">DUF397 domain-containing protein</fullName>
    </recommendedName>
</protein>
<dbReference type="eggNOG" id="ENOG5032CCQ">
    <property type="taxonomic scope" value="Bacteria"/>
</dbReference>
<reference evidence="2 3" key="1">
    <citation type="submission" date="2015-10" db="EMBL/GenBank/DDBJ databases">
        <title>Draft genome sequence of pyrrolomycin-producing Streptomyces vitaminophilus.</title>
        <authorList>
            <person name="Graham D.E."/>
            <person name="Mahan K.M."/>
            <person name="Klingeman D.M."/>
            <person name="Hettich R.L."/>
            <person name="Parry R.J."/>
        </authorList>
    </citation>
    <scope>NUCLEOTIDE SEQUENCE [LARGE SCALE GENOMIC DNA]</scope>
    <source>
        <strain evidence="2 3">ATCC 31673</strain>
    </source>
</reference>
<dbReference type="RefSeq" id="WP_018382464.1">
    <property type="nucleotide sequence ID" value="NZ_LLZU01000038.1"/>
</dbReference>
<evidence type="ECO:0000259" key="1">
    <source>
        <dbReference type="Pfam" id="PF04149"/>
    </source>
</evidence>
<dbReference type="EMBL" id="LLZU01000038">
    <property type="protein sequence ID" value="KRV46871.1"/>
    <property type="molecule type" value="Genomic_DNA"/>
</dbReference>
<organism evidence="2 3">
    <name type="scientific">Wenjunlia vitaminophila</name>
    <name type="common">Streptomyces vitaminophilus</name>
    <dbReference type="NCBI Taxonomy" id="76728"/>
    <lineage>
        <taxon>Bacteria</taxon>
        <taxon>Bacillati</taxon>
        <taxon>Actinomycetota</taxon>
        <taxon>Actinomycetes</taxon>
        <taxon>Kitasatosporales</taxon>
        <taxon>Streptomycetaceae</taxon>
        <taxon>Wenjunlia</taxon>
    </lineage>
</organism>
<dbReference type="Pfam" id="PF04149">
    <property type="entry name" value="DUF397"/>
    <property type="match status" value="1"/>
</dbReference>
<accession>A0A0T6LL74</accession>
<dbReference type="Proteomes" id="UP000050867">
    <property type="component" value="Unassembled WGS sequence"/>
</dbReference>
<dbReference type="InterPro" id="IPR007278">
    <property type="entry name" value="DUF397"/>
</dbReference>
<feature type="domain" description="DUF397" evidence="1">
    <location>
        <begin position="4"/>
        <end position="56"/>
    </location>
</feature>
<dbReference type="STRING" id="76728.AQ490_08810"/>